<sequence>MAAVVSAAKQIPIVCPGHTRPLAELQYVLIKDNDNNTEETFLLSACHDKVPMLRDALTGNWIGSWIGHKGAVWSCQMDPTGSLAATASGDYSARVWDAITGQSLIELPHKHIVKTVTFSPNSQRLATGGKEGTLRIYELSDILLSKQNSNNNNNNKKADASIAPALLEITQESPITKIIWVTDELLLCSCMNGKIYLWNTNDNEPSLDEGGCTLHPSGKKFVAGGSDLWVRVFDFETGEQLECHKGHHGPIRCVRFSPDGQTYASGSEDGTIRLWKA</sequence>
<gene>
    <name evidence="8" type="ORF">FRACYDRAFT_224311</name>
</gene>
<evidence type="ECO:0000313" key="8">
    <source>
        <dbReference type="EMBL" id="OEU21350.1"/>
    </source>
</evidence>
<evidence type="ECO:0000256" key="2">
    <source>
        <dbReference type="ARBA" id="ARBA00022664"/>
    </source>
</evidence>
<dbReference type="GO" id="GO:0000387">
    <property type="term" value="P:spliceosomal snRNP assembly"/>
    <property type="evidence" value="ECO:0007669"/>
    <property type="project" value="TreeGrafter"/>
</dbReference>
<keyword evidence="2" id="KW-0507">mRNA processing</keyword>
<evidence type="ECO:0000256" key="1">
    <source>
        <dbReference type="ARBA" id="ARBA00022574"/>
    </source>
</evidence>
<dbReference type="PROSITE" id="PS50294">
    <property type="entry name" value="WD_REPEATS_REGION"/>
    <property type="match status" value="3"/>
</dbReference>
<protein>
    <recommendedName>
        <fullName evidence="6">Serine-threonine kinase receptor-associated protein</fullName>
    </recommendedName>
</protein>
<dbReference type="SUPFAM" id="SSF50978">
    <property type="entry name" value="WD40 repeat-like"/>
    <property type="match status" value="1"/>
</dbReference>
<accession>A0A1E7FT52</accession>
<evidence type="ECO:0000256" key="7">
    <source>
        <dbReference type="PROSITE-ProRule" id="PRU00221"/>
    </source>
</evidence>
<keyword evidence="1 7" id="KW-0853">WD repeat</keyword>
<organism evidence="8 9">
    <name type="scientific">Fragilariopsis cylindrus CCMP1102</name>
    <dbReference type="NCBI Taxonomy" id="635003"/>
    <lineage>
        <taxon>Eukaryota</taxon>
        <taxon>Sar</taxon>
        <taxon>Stramenopiles</taxon>
        <taxon>Ochrophyta</taxon>
        <taxon>Bacillariophyta</taxon>
        <taxon>Bacillariophyceae</taxon>
        <taxon>Bacillariophycidae</taxon>
        <taxon>Bacillariales</taxon>
        <taxon>Bacillariaceae</taxon>
        <taxon>Fragilariopsis</taxon>
    </lineage>
</organism>
<dbReference type="SMART" id="SM00320">
    <property type="entry name" value="WD40"/>
    <property type="match status" value="5"/>
</dbReference>
<evidence type="ECO:0000256" key="4">
    <source>
        <dbReference type="ARBA" id="ARBA00023187"/>
    </source>
</evidence>
<keyword evidence="9" id="KW-1185">Reference proteome</keyword>
<dbReference type="Pfam" id="PF00400">
    <property type="entry name" value="WD40"/>
    <property type="match status" value="3"/>
</dbReference>
<dbReference type="InterPro" id="IPR020472">
    <property type="entry name" value="WD40_PAC1"/>
</dbReference>
<dbReference type="GO" id="GO:0032797">
    <property type="term" value="C:SMN complex"/>
    <property type="evidence" value="ECO:0007669"/>
    <property type="project" value="TreeGrafter"/>
</dbReference>
<dbReference type="PRINTS" id="PR00320">
    <property type="entry name" value="GPROTEINBRPT"/>
</dbReference>
<dbReference type="Gene3D" id="2.130.10.10">
    <property type="entry name" value="YVTN repeat-like/Quinoprotein amine dehydrogenase"/>
    <property type="match status" value="1"/>
</dbReference>
<feature type="repeat" description="WD" evidence="7">
    <location>
        <begin position="106"/>
        <end position="140"/>
    </location>
</feature>
<evidence type="ECO:0000313" key="9">
    <source>
        <dbReference type="Proteomes" id="UP000095751"/>
    </source>
</evidence>
<evidence type="ECO:0000256" key="6">
    <source>
        <dbReference type="ARBA" id="ARBA00040390"/>
    </source>
</evidence>
<dbReference type="InterPro" id="IPR001680">
    <property type="entry name" value="WD40_rpt"/>
</dbReference>
<feature type="repeat" description="WD" evidence="7">
    <location>
        <begin position="244"/>
        <end position="277"/>
    </location>
</feature>
<proteinExistence type="inferred from homology"/>
<name>A0A1E7FT52_9STRA</name>
<keyword evidence="4" id="KW-0508">mRNA splicing</keyword>
<comment type="similarity">
    <text evidence="5">Belongs to the WD repeat STRAP family.</text>
</comment>
<evidence type="ECO:0000256" key="5">
    <source>
        <dbReference type="ARBA" id="ARBA00038394"/>
    </source>
</evidence>
<feature type="repeat" description="WD" evidence="7">
    <location>
        <begin position="65"/>
        <end position="106"/>
    </location>
</feature>
<reference evidence="8 9" key="1">
    <citation type="submission" date="2016-09" db="EMBL/GenBank/DDBJ databases">
        <title>Extensive genetic diversity and differential bi-allelic expression allows diatom success in the polar Southern Ocean.</title>
        <authorList>
            <consortium name="DOE Joint Genome Institute"/>
            <person name="Mock T."/>
            <person name="Otillar R.P."/>
            <person name="Strauss J."/>
            <person name="Dupont C."/>
            <person name="Frickenhaus S."/>
            <person name="Maumus F."/>
            <person name="Mcmullan M."/>
            <person name="Sanges R."/>
            <person name="Schmutz J."/>
            <person name="Toseland A."/>
            <person name="Valas R."/>
            <person name="Veluchamy A."/>
            <person name="Ward B.J."/>
            <person name="Allen A."/>
            <person name="Barry K."/>
            <person name="Falciatore A."/>
            <person name="Ferrante M."/>
            <person name="Fortunato A.E."/>
            <person name="Gloeckner G."/>
            <person name="Gruber A."/>
            <person name="Hipkin R."/>
            <person name="Janech M."/>
            <person name="Kroth P."/>
            <person name="Leese F."/>
            <person name="Lindquist E."/>
            <person name="Lyon B.R."/>
            <person name="Martin J."/>
            <person name="Mayer C."/>
            <person name="Parker M."/>
            <person name="Quesneville H."/>
            <person name="Raymond J."/>
            <person name="Uhlig C."/>
            <person name="Valentin K.U."/>
            <person name="Worden A.Z."/>
            <person name="Armbrust E.V."/>
            <person name="Bowler C."/>
            <person name="Green B."/>
            <person name="Moulton V."/>
            <person name="Van Oosterhout C."/>
            <person name="Grigoriev I."/>
        </authorList>
    </citation>
    <scope>NUCLEOTIDE SEQUENCE [LARGE SCALE GENOMIC DNA]</scope>
    <source>
        <strain evidence="8 9">CCMP1102</strain>
    </source>
</reference>
<dbReference type="InterPro" id="IPR036322">
    <property type="entry name" value="WD40_repeat_dom_sf"/>
</dbReference>
<keyword evidence="3" id="KW-0677">Repeat</keyword>
<dbReference type="EMBL" id="KV784354">
    <property type="protein sequence ID" value="OEU21350.1"/>
    <property type="molecule type" value="Genomic_DNA"/>
</dbReference>
<dbReference type="GO" id="GO:0003723">
    <property type="term" value="F:RNA binding"/>
    <property type="evidence" value="ECO:0007669"/>
    <property type="project" value="TreeGrafter"/>
</dbReference>
<dbReference type="Proteomes" id="UP000095751">
    <property type="component" value="Unassembled WGS sequence"/>
</dbReference>
<dbReference type="KEGG" id="fcy:FRACYDRAFT_224311"/>
<dbReference type="PANTHER" id="PTHR19877:SF13">
    <property type="entry name" value="SERINE-THREONINE KINASE RECEPTOR-ASSOCIATED PROTEIN"/>
    <property type="match status" value="1"/>
</dbReference>
<dbReference type="AlphaFoldDB" id="A0A1E7FT52"/>
<dbReference type="InterPro" id="IPR015943">
    <property type="entry name" value="WD40/YVTN_repeat-like_dom_sf"/>
</dbReference>
<dbReference type="PANTHER" id="PTHR19877">
    <property type="entry name" value="EUKARYOTIC TRANSLATION INITIATION FACTOR 3 SUBUNIT I"/>
    <property type="match status" value="1"/>
</dbReference>
<dbReference type="OrthoDB" id="200206at2759"/>
<dbReference type="PROSITE" id="PS50082">
    <property type="entry name" value="WD_REPEATS_2"/>
    <property type="match status" value="3"/>
</dbReference>
<dbReference type="InParanoid" id="A0A1E7FT52"/>
<evidence type="ECO:0000256" key="3">
    <source>
        <dbReference type="ARBA" id="ARBA00022737"/>
    </source>
</evidence>